<organism evidence="5 6">
    <name type="scientific">Marinobacterium halophilum</name>
    <dbReference type="NCBI Taxonomy" id="267374"/>
    <lineage>
        <taxon>Bacteria</taxon>
        <taxon>Pseudomonadati</taxon>
        <taxon>Pseudomonadota</taxon>
        <taxon>Gammaproteobacteria</taxon>
        <taxon>Oceanospirillales</taxon>
        <taxon>Oceanospirillaceae</taxon>
        <taxon>Marinobacterium</taxon>
    </lineage>
</organism>
<evidence type="ECO:0000259" key="4">
    <source>
        <dbReference type="PROSITE" id="PS51186"/>
    </source>
</evidence>
<dbReference type="Proteomes" id="UP000242133">
    <property type="component" value="Unassembled WGS sequence"/>
</dbReference>
<keyword evidence="1" id="KW-0808">Transferase</keyword>
<evidence type="ECO:0000256" key="1">
    <source>
        <dbReference type="ARBA" id="ARBA00022679"/>
    </source>
</evidence>
<dbReference type="Pfam" id="PF00583">
    <property type="entry name" value="Acetyltransf_1"/>
    <property type="match status" value="1"/>
</dbReference>
<dbReference type="PROSITE" id="PS51186">
    <property type="entry name" value="GNAT"/>
    <property type="match status" value="1"/>
</dbReference>
<dbReference type="InterPro" id="IPR050832">
    <property type="entry name" value="Bact_Acetyltransf"/>
</dbReference>
<proteinExistence type="predicted"/>
<evidence type="ECO:0000313" key="6">
    <source>
        <dbReference type="Proteomes" id="UP000242133"/>
    </source>
</evidence>
<keyword evidence="6" id="KW-1185">Reference proteome</keyword>
<dbReference type="RefSeq" id="WP_106591944.1">
    <property type="nucleotide sequence ID" value="NZ_PYGI01000012.1"/>
</dbReference>
<dbReference type="SUPFAM" id="SSF55729">
    <property type="entry name" value="Acyl-CoA N-acyltransferases (Nat)"/>
    <property type="match status" value="1"/>
</dbReference>
<keyword evidence="5" id="KW-0689">Ribosomal protein</keyword>
<name>A0A2P8EVG7_9GAMM</name>
<feature type="transmembrane region" description="Helical" evidence="3">
    <location>
        <begin position="43"/>
        <end position="65"/>
    </location>
</feature>
<dbReference type="PANTHER" id="PTHR43877">
    <property type="entry name" value="AMINOALKYLPHOSPHONATE N-ACETYLTRANSFERASE-RELATED-RELATED"/>
    <property type="match status" value="1"/>
</dbReference>
<dbReference type="InterPro" id="IPR016181">
    <property type="entry name" value="Acyl_CoA_acyltransferase"/>
</dbReference>
<sequence>MSQSIRLRPAQLSDLPALVALEQQSFTEDRISRRQFRWMLKRGHCSLIVAYTDALPLAGYILVLFHRGTALGRVYSLAVNVGMRGQGLAPQLLQAAEAAALEQDCLALRLEVRADNEAAIHLYRKLGYRQFGFYEDYYADHAPALRFQKRILVVNTRTPGMVPWYGQTLPFTCGPASLLMAMKALNADIVMDRRHELQLWREATAIFMTTGHGGCGPRGLALAAFRRGFQVELYINREGPLFIHGVRTELKKEVLELVHQDFKEQIQVAGITEHEAEISFDILERVLASGAYVLMLISCWSFSRHKSPHWVVLTGIDDHYVYLHDPEVDEDEEKTLIDSQNIPVPRSHFWRMARFGKEGLRTAVMVSAARDSKDGRRA</sequence>
<keyword evidence="3" id="KW-0812">Transmembrane</keyword>
<accession>A0A2P8EVG7</accession>
<keyword evidence="3" id="KW-0472">Membrane</keyword>
<dbReference type="GO" id="GO:0016747">
    <property type="term" value="F:acyltransferase activity, transferring groups other than amino-acyl groups"/>
    <property type="evidence" value="ECO:0007669"/>
    <property type="project" value="InterPro"/>
</dbReference>
<dbReference type="InterPro" id="IPR000182">
    <property type="entry name" value="GNAT_dom"/>
</dbReference>
<dbReference type="EMBL" id="PYGI01000012">
    <property type="protein sequence ID" value="PSL13460.1"/>
    <property type="molecule type" value="Genomic_DNA"/>
</dbReference>
<dbReference type="PANTHER" id="PTHR43877:SF2">
    <property type="entry name" value="AMINOALKYLPHOSPHONATE N-ACETYLTRANSFERASE-RELATED"/>
    <property type="match status" value="1"/>
</dbReference>
<keyword evidence="3" id="KW-1133">Transmembrane helix</keyword>
<dbReference type="Gene3D" id="3.40.630.30">
    <property type="match status" value="1"/>
</dbReference>
<gene>
    <name evidence="5" type="ORF">CLV44_11295</name>
</gene>
<dbReference type="Gene3D" id="3.90.70.10">
    <property type="entry name" value="Cysteine proteinases"/>
    <property type="match status" value="1"/>
</dbReference>
<protein>
    <submittedName>
        <fullName evidence="5">Ribosomal protein S18 acetylase RimI-like enzyme</fullName>
    </submittedName>
</protein>
<dbReference type="AlphaFoldDB" id="A0A2P8EVG7"/>
<dbReference type="InterPro" id="IPR021770">
    <property type="entry name" value="DUF3335"/>
</dbReference>
<dbReference type="OrthoDB" id="27442at2"/>
<evidence type="ECO:0000313" key="5">
    <source>
        <dbReference type="EMBL" id="PSL13460.1"/>
    </source>
</evidence>
<reference evidence="5 6" key="1">
    <citation type="submission" date="2018-03" db="EMBL/GenBank/DDBJ databases">
        <title>Genomic Encyclopedia of Archaeal and Bacterial Type Strains, Phase II (KMG-II): from individual species to whole genera.</title>
        <authorList>
            <person name="Goeker M."/>
        </authorList>
    </citation>
    <scope>NUCLEOTIDE SEQUENCE [LARGE SCALE GENOMIC DNA]</scope>
    <source>
        <strain evidence="5 6">DSM 17586</strain>
    </source>
</reference>
<dbReference type="Pfam" id="PF11814">
    <property type="entry name" value="DUF3335"/>
    <property type="match status" value="1"/>
</dbReference>
<keyword evidence="2" id="KW-0012">Acyltransferase</keyword>
<keyword evidence="5" id="KW-0687">Ribonucleoprotein</keyword>
<dbReference type="GO" id="GO:0005840">
    <property type="term" value="C:ribosome"/>
    <property type="evidence" value="ECO:0007669"/>
    <property type="project" value="UniProtKB-KW"/>
</dbReference>
<feature type="domain" description="N-acetyltransferase" evidence="4">
    <location>
        <begin position="5"/>
        <end position="152"/>
    </location>
</feature>
<comment type="caution">
    <text evidence="5">The sequence shown here is derived from an EMBL/GenBank/DDBJ whole genome shotgun (WGS) entry which is preliminary data.</text>
</comment>
<evidence type="ECO:0000256" key="3">
    <source>
        <dbReference type="SAM" id="Phobius"/>
    </source>
</evidence>
<evidence type="ECO:0000256" key="2">
    <source>
        <dbReference type="ARBA" id="ARBA00023315"/>
    </source>
</evidence>